<evidence type="ECO:0000256" key="2">
    <source>
        <dbReference type="ARBA" id="ARBA00008070"/>
    </source>
</evidence>
<dbReference type="Gene3D" id="2.130.10.10">
    <property type="entry name" value="YVTN repeat-like/Quinoprotein amine dehydrogenase"/>
    <property type="match status" value="2"/>
</dbReference>
<dbReference type="EMBL" id="CABD030036044">
    <property type="status" value="NOT_ANNOTATED_CDS"/>
    <property type="molecule type" value="Genomic_DNA"/>
</dbReference>
<dbReference type="Proteomes" id="UP000001519">
    <property type="component" value="Chromosome 5"/>
</dbReference>
<protein>
    <recommendedName>
        <fullName evidence="12">LLGL scribble cell polarity complex component 2</fullName>
    </recommendedName>
    <alternativeName>
        <fullName evidence="13">Lethal(2) giant larvae protein homolog 2</fullName>
    </alternativeName>
</protein>
<evidence type="ECO:0000256" key="4">
    <source>
        <dbReference type="ARBA" id="ARBA00022490"/>
    </source>
</evidence>
<dbReference type="FunFam" id="2.130.10.10:FF:000170">
    <property type="entry name" value="lethal(2) giant larvae protein homolog 2 isoform X2"/>
    <property type="match status" value="1"/>
</dbReference>
<proteinExistence type="inferred from homology"/>
<comment type="similarity">
    <text evidence="2">Belongs to the WD repeat L(2)GL family.</text>
</comment>
<dbReference type="SMART" id="SM00320">
    <property type="entry name" value="WD40"/>
    <property type="match status" value="5"/>
</dbReference>
<dbReference type="PANTHER" id="PTHR10241:SF20">
    <property type="entry name" value="LLGL SCRIBBLE CELL POLARITY COMPLEX COMPONENT 2"/>
    <property type="match status" value="1"/>
</dbReference>
<evidence type="ECO:0000256" key="1">
    <source>
        <dbReference type="ARBA" id="ARBA00004496"/>
    </source>
</evidence>
<keyword evidence="6 14" id="KW-0853">WD repeat</keyword>
<feature type="domain" description="Lethal giant larvae homologue 2" evidence="16">
    <location>
        <begin position="273"/>
        <end position="372"/>
    </location>
</feature>
<dbReference type="InterPro" id="IPR001680">
    <property type="entry name" value="WD40_rpt"/>
</dbReference>
<dbReference type="PANTHER" id="PTHR10241">
    <property type="entry name" value="LETHAL 2 GIANT LARVAE PROTEIN"/>
    <property type="match status" value="1"/>
</dbReference>
<keyword evidence="5" id="KW-0597">Phosphoprotein</keyword>
<dbReference type="EMBL" id="CABD030036047">
    <property type="status" value="NOT_ANNOTATED_CDS"/>
    <property type="molecule type" value="Genomic_DNA"/>
</dbReference>
<dbReference type="Pfam" id="PF00400">
    <property type="entry name" value="WD40"/>
    <property type="match status" value="1"/>
</dbReference>
<evidence type="ECO:0000256" key="8">
    <source>
        <dbReference type="ARBA" id="ARBA00022737"/>
    </source>
</evidence>
<name>G3R1Y6_GORGO</name>
<reference evidence="17" key="3">
    <citation type="submission" date="2025-08" db="UniProtKB">
        <authorList>
            <consortium name="Ensembl"/>
        </authorList>
    </citation>
    <scope>IDENTIFICATION</scope>
</reference>
<evidence type="ECO:0000256" key="5">
    <source>
        <dbReference type="ARBA" id="ARBA00022553"/>
    </source>
</evidence>
<reference evidence="18" key="1">
    <citation type="submission" date="2011-05" db="EMBL/GenBank/DDBJ databases">
        <title>Insights into the evolution of the great apes provided by the gorilla genome.</title>
        <authorList>
            <person name="Scally A."/>
        </authorList>
    </citation>
    <scope>NUCLEOTIDE SEQUENCE [LARGE SCALE GENOMIC DNA]</scope>
</reference>
<feature type="region of interest" description="Disordered" evidence="15">
    <location>
        <begin position="941"/>
        <end position="981"/>
    </location>
</feature>
<reference evidence="17" key="4">
    <citation type="submission" date="2025-09" db="UniProtKB">
        <authorList>
            <consortium name="Ensembl"/>
        </authorList>
    </citation>
    <scope>IDENTIFICATION</scope>
</reference>
<comment type="subunit">
    <text evidence="11">Interacts with GPSM2/LGN, PRKCI/aPKC and PARD6B/Par-6. The complex is enhanced during mitosis. Interacts with DCAF1.</text>
</comment>
<evidence type="ECO:0000256" key="12">
    <source>
        <dbReference type="ARBA" id="ARBA00074017"/>
    </source>
</evidence>
<keyword evidence="3" id="KW-0268">Exocytosis</keyword>
<dbReference type="Bgee" id="ENSGGOG00000009428">
    <property type="expression patterns" value="Expressed in adult mammalian kidney and 6 other cell types or tissues"/>
</dbReference>
<accession>G3R1Y6</accession>
<dbReference type="Pfam" id="PF08366">
    <property type="entry name" value="LLGL"/>
    <property type="match status" value="1"/>
</dbReference>
<feature type="repeat" description="WD" evidence="14">
    <location>
        <begin position="433"/>
        <end position="451"/>
    </location>
</feature>
<feature type="region of interest" description="Disordered" evidence="15">
    <location>
        <begin position="649"/>
        <end position="692"/>
    </location>
</feature>
<dbReference type="InterPro" id="IPR000664">
    <property type="entry name" value="Lethal2_giant"/>
</dbReference>
<dbReference type="PRINTS" id="PR00962">
    <property type="entry name" value="LETHAL2GIANT"/>
</dbReference>
<evidence type="ECO:0000256" key="15">
    <source>
        <dbReference type="SAM" id="MobiDB-lite"/>
    </source>
</evidence>
<keyword evidence="7" id="KW-0132">Cell division</keyword>
<dbReference type="SUPFAM" id="SSF50978">
    <property type="entry name" value="WD40 repeat-like"/>
    <property type="match status" value="2"/>
</dbReference>
<dbReference type="EMBL" id="CABD030036048">
    <property type="status" value="NOT_ANNOTATED_CDS"/>
    <property type="molecule type" value="Genomic_DNA"/>
</dbReference>
<dbReference type="GO" id="GO:0006887">
    <property type="term" value="P:exocytosis"/>
    <property type="evidence" value="ECO:0007669"/>
    <property type="project" value="UniProtKB-KW"/>
</dbReference>
<dbReference type="InterPro" id="IPR015943">
    <property type="entry name" value="WD40/YVTN_repeat-like_dom_sf"/>
</dbReference>
<dbReference type="GO" id="GO:0051301">
    <property type="term" value="P:cell division"/>
    <property type="evidence" value="ECO:0007669"/>
    <property type="project" value="UniProtKB-KW"/>
</dbReference>
<evidence type="ECO:0000256" key="3">
    <source>
        <dbReference type="ARBA" id="ARBA00022483"/>
    </source>
</evidence>
<reference evidence="17 18" key="2">
    <citation type="journal article" date="2012" name="Nature">
        <title>Insights into hominid evolution from the gorilla genome sequence.</title>
        <authorList>
            <person name="Scally A."/>
            <person name="Dutheil J.Y."/>
            <person name="Hillier L.W."/>
            <person name="Jordan G.E."/>
            <person name="Goodhead I."/>
            <person name="Herrero J."/>
            <person name="Hobolth A."/>
            <person name="Lappalainen T."/>
            <person name="Mailund T."/>
            <person name="Marques-Bonet T."/>
            <person name="McCarthy S."/>
            <person name="Montgomery S.H."/>
            <person name="Schwalie P.C."/>
            <person name="Tang Y.A."/>
            <person name="Ward M.C."/>
            <person name="Xue Y."/>
            <person name="Yngvadottir B."/>
            <person name="Alkan C."/>
            <person name="Andersen L.N."/>
            <person name="Ayub Q."/>
            <person name="Ball E.V."/>
            <person name="Beal K."/>
            <person name="Bradley B.J."/>
            <person name="Chen Y."/>
            <person name="Clee C.M."/>
            <person name="Fitzgerald S."/>
            <person name="Graves T.A."/>
            <person name="Gu Y."/>
            <person name="Heath P."/>
            <person name="Heger A."/>
            <person name="Karakoc E."/>
            <person name="Kolb-Kokocinski A."/>
            <person name="Laird G.K."/>
            <person name="Lunter G."/>
            <person name="Meader S."/>
            <person name="Mort M."/>
            <person name="Mullikin J.C."/>
            <person name="Munch K."/>
            <person name="O'Connor T.D."/>
            <person name="Phillips A.D."/>
            <person name="Prado-Martinez J."/>
            <person name="Rogers A.S."/>
            <person name="Sajjadian S."/>
            <person name="Schmidt D."/>
            <person name="Shaw K."/>
            <person name="Simpson J.T."/>
            <person name="Stenson P.D."/>
            <person name="Turner D.J."/>
            <person name="Vigilant L."/>
            <person name="Vilella A.J."/>
            <person name="Whitener W."/>
            <person name="Zhu B."/>
            <person name="Cooper D.N."/>
            <person name="de Jong P."/>
            <person name="Dermitzakis E.T."/>
            <person name="Eichler E.E."/>
            <person name="Flicek P."/>
            <person name="Goldman N."/>
            <person name="Mundy N.I."/>
            <person name="Ning Z."/>
            <person name="Odom D.T."/>
            <person name="Ponting C.P."/>
            <person name="Quail M.A."/>
            <person name="Ryder O.A."/>
            <person name="Searle S.M."/>
            <person name="Warren W.C."/>
            <person name="Wilson R.K."/>
            <person name="Schierup M.H."/>
            <person name="Rogers J."/>
            <person name="Tyler-Smith C."/>
            <person name="Durbin R."/>
        </authorList>
    </citation>
    <scope>NUCLEOTIDE SEQUENCE [LARGE SCALE GENOMIC DNA]</scope>
</reference>
<keyword evidence="8" id="KW-0677">Repeat</keyword>
<dbReference type="Ensembl" id="ENSGGOT00000009478.3">
    <property type="protein sequence ID" value="ENSGGOP00000009220.3"/>
    <property type="gene ID" value="ENSGGOG00000009428.3"/>
</dbReference>
<evidence type="ECO:0000256" key="10">
    <source>
        <dbReference type="ARBA" id="ARBA00054213"/>
    </source>
</evidence>
<dbReference type="GeneTree" id="ENSGT00950000182906"/>
<dbReference type="InterPro" id="IPR036322">
    <property type="entry name" value="WD40_repeat_dom_sf"/>
</dbReference>
<dbReference type="EMBL" id="CABD030036046">
    <property type="status" value="NOT_ANNOTATED_CDS"/>
    <property type="molecule type" value="Genomic_DNA"/>
</dbReference>
<dbReference type="EMBL" id="CABD030036045">
    <property type="status" value="NOT_ANNOTATED_CDS"/>
    <property type="molecule type" value="Genomic_DNA"/>
</dbReference>
<organism evidence="17 18">
    <name type="scientific">Gorilla gorilla gorilla</name>
    <name type="common">Western lowland gorilla</name>
    <dbReference type="NCBI Taxonomy" id="9595"/>
    <lineage>
        <taxon>Eukaryota</taxon>
        <taxon>Metazoa</taxon>
        <taxon>Chordata</taxon>
        <taxon>Craniata</taxon>
        <taxon>Vertebrata</taxon>
        <taxon>Euteleostomi</taxon>
        <taxon>Mammalia</taxon>
        <taxon>Eutheria</taxon>
        <taxon>Euarchontoglires</taxon>
        <taxon>Primates</taxon>
        <taxon>Haplorrhini</taxon>
        <taxon>Catarrhini</taxon>
        <taxon>Hominidae</taxon>
        <taxon>Gorilla</taxon>
    </lineage>
</organism>
<evidence type="ECO:0000313" key="18">
    <source>
        <dbReference type="Proteomes" id="UP000001519"/>
    </source>
</evidence>
<evidence type="ECO:0000256" key="11">
    <source>
        <dbReference type="ARBA" id="ARBA00062106"/>
    </source>
</evidence>
<evidence type="ECO:0000259" key="16">
    <source>
        <dbReference type="Pfam" id="PF08366"/>
    </source>
</evidence>
<dbReference type="HOGENOM" id="CLU_005214_0_0_1"/>
<sequence length="1018" mass="113110">MRRFLRPGHDPVRERLKRDLFQFNKTVEHGFPHQPSALGYSPSLRILAIGTRSGAIKLYGAPGVEFMGLHRENNAVTQIHLLPGQCQLVTLLDDNSLHLWSLKVKGGASELQEDESFTLRGPPGAAPSATQITVVLPHSSCELLYLGTESGNVFVVQLPAFCALEDRTISSDAVLQRLPEEARHRRVFEMVEALQEHPRDPNQILIGYSRGLVVIWDLQGSHVLYHFLSSQQLENIWWQRDGRLLVSCHSDGSYCQWPVSSEAQQPEPLRSLVPYGPFPCKAITRILWLTTRQGLPFTIFQGGMPRASYGDRHCISVIHDGQQTAFDFTSRVIDFTVLTEADPAAAFDDPYALVVLAEEELVVIDLQTAGWPPVQLPYLASLHCSAITCSHHVSNIPLKLWERIIAAGSRQNAHFSTMEWPIDGGTSLTPAPPQRDLLLTGHEDGTVRFWDASGVCLRLLYKLSTVRVFLTDTDPNENLSAQGEDEWPPLRKVGSFDPYSDDPRLGIQKIFLCKYSGYLAVAGTAGQVLVLELNDEAAEQAVEQVEADLLQDQEGYRWKGHERLAARSGPVHFEPGFQPFVLVQCQPPAVVTSLALHSEWRLVAFGTSHGFGLFDHQQRRQVFVKCTLHPSDQLALEGPLSRVKSLKKSLRQSFRRMRRSRVSSRKRRPAGPPGEAQEGSAKAERPGLQNMELAPVQRKIEARSAEDSFTGFVRTLYFGQTPKHGFSAGSRHCPSLWAGTNGGTIYAFSLRVPPAERRMDEPVRAELAKEIQLMHRAPVVGILVLDGHSIPLPEPLEVAHDLSKSPDMQGSHQLLVVSEEQFKVFTLPKVSAKLKLKLTALEGSRVRRVSVAHFGSRRAEDYGEHHLAVLTNLGDIQVVSLPLLKPQVRYSCIRREDVSGIASCVFTKYGQGFYLISPSEFERFSLSTKWLVEPRCLVDSAETKNHRPGNGAGPKKAPSRARNSGTQSDGEEKQPGLVMERALLSDERAATGVHIERPWGAASAMAEQSEWLSVQAAR</sequence>
<evidence type="ECO:0000256" key="14">
    <source>
        <dbReference type="PROSITE-ProRule" id="PRU00221"/>
    </source>
</evidence>
<comment type="function">
    <text evidence="10">Part of a complex with GPSM2/LGN, PRKCI/aPKC and PARD6B/Par-6, which may ensure the correct organization and orientation of bipolar spindles for normal cell division. This complex plays roles in the initial phase of the establishment of epithelial cell polarity.</text>
</comment>
<evidence type="ECO:0000313" key="17">
    <source>
        <dbReference type="Ensembl" id="ENSGGOP00000009220.3"/>
    </source>
</evidence>
<dbReference type="GO" id="GO:0005737">
    <property type="term" value="C:cytoplasm"/>
    <property type="evidence" value="ECO:0007669"/>
    <property type="project" value="UniProtKB-SubCell"/>
</dbReference>
<keyword evidence="4" id="KW-0963">Cytoplasm</keyword>
<feature type="compositionally biased region" description="Basic residues" evidence="15">
    <location>
        <begin position="649"/>
        <end position="669"/>
    </location>
</feature>
<keyword evidence="9" id="KW-0131">Cell cycle</keyword>
<dbReference type="AlphaFoldDB" id="G3R1Y6"/>
<dbReference type="PROSITE" id="PS50082">
    <property type="entry name" value="WD_REPEATS_2"/>
    <property type="match status" value="1"/>
</dbReference>
<evidence type="ECO:0000256" key="13">
    <source>
        <dbReference type="ARBA" id="ARBA00081592"/>
    </source>
</evidence>
<comment type="subcellular location">
    <subcellularLocation>
        <location evidence="1">Cytoplasm</location>
    </subcellularLocation>
</comment>
<evidence type="ECO:0000256" key="9">
    <source>
        <dbReference type="ARBA" id="ARBA00023306"/>
    </source>
</evidence>
<keyword evidence="18" id="KW-1185">Reference proteome</keyword>
<dbReference type="eggNOG" id="KOG1983">
    <property type="taxonomic scope" value="Eukaryota"/>
</dbReference>
<gene>
    <name evidence="17" type="primary">LLGL2</name>
</gene>
<dbReference type="FunFam" id="2.130.10.10:FF:000496">
    <property type="entry name" value="LLGL2, scribble cell polarity complex component"/>
    <property type="match status" value="1"/>
</dbReference>
<dbReference type="InterPro" id="IPR013577">
    <property type="entry name" value="LLGL2"/>
</dbReference>
<evidence type="ECO:0000256" key="6">
    <source>
        <dbReference type="ARBA" id="ARBA00022574"/>
    </source>
</evidence>
<evidence type="ECO:0000256" key="7">
    <source>
        <dbReference type="ARBA" id="ARBA00022618"/>
    </source>
</evidence>